<dbReference type="AlphaFoldDB" id="A0A9P6YKS9"/>
<sequence>METTGSTDDEFITITRTINGIDAKTKSIRKAKLDFLLLSARMTDNKIGEVESQSTYYDVFLSEIIADQDRNIALRWENKPSYEEKSDIPPDAIISTLMQHYFGYPVGFGEFKPSNNSTIKPSLCIDILRLGIASKRAIDKWHFSGFLAFYDQ</sequence>
<name>A0A9P6YKS9_RHIOR</name>
<organism evidence="1 2">
    <name type="scientific">Rhizopus oryzae</name>
    <name type="common">Mucormycosis agent</name>
    <name type="synonym">Rhizopus arrhizus var. delemar</name>
    <dbReference type="NCBI Taxonomy" id="64495"/>
    <lineage>
        <taxon>Eukaryota</taxon>
        <taxon>Fungi</taxon>
        <taxon>Fungi incertae sedis</taxon>
        <taxon>Mucoromycota</taxon>
        <taxon>Mucoromycotina</taxon>
        <taxon>Mucoromycetes</taxon>
        <taxon>Mucorales</taxon>
        <taxon>Mucorineae</taxon>
        <taxon>Rhizopodaceae</taxon>
        <taxon>Rhizopus</taxon>
    </lineage>
</organism>
<dbReference type="Proteomes" id="UP000717996">
    <property type="component" value="Unassembled WGS sequence"/>
</dbReference>
<gene>
    <name evidence="1" type="ORF">G6F51_002141</name>
</gene>
<comment type="caution">
    <text evidence="1">The sequence shown here is derived from an EMBL/GenBank/DDBJ whole genome shotgun (WGS) entry which is preliminary data.</text>
</comment>
<dbReference type="EMBL" id="JAANIT010000177">
    <property type="protein sequence ID" value="KAG1550961.1"/>
    <property type="molecule type" value="Genomic_DNA"/>
</dbReference>
<evidence type="ECO:0000313" key="2">
    <source>
        <dbReference type="Proteomes" id="UP000717996"/>
    </source>
</evidence>
<dbReference type="OrthoDB" id="2271291at2759"/>
<protein>
    <submittedName>
        <fullName evidence="1">Uncharacterized protein</fullName>
    </submittedName>
</protein>
<evidence type="ECO:0000313" key="1">
    <source>
        <dbReference type="EMBL" id="KAG1550961.1"/>
    </source>
</evidence>
<accession>A0A9P6YKS9</accession>
<reference evidence="1" key="1">
    <citation type="journal article" date="2020" name="Microb. Genom.">
        <title>Genetic diversity of clinical and environmental Mucorales isolates obtained from an investigation of mucormycosis cases among solid organ transplant recipients.</title>
        <authorList>
            <person name="Nguyen M.H."/>
            <person name="Kaul D."/>
            <person name="Muto C."/>
            <person name="Cheng S.J."/>
            <person name="Richter R.A."/>
            <person name="Bruno V.M."/>
            <person name="Liu G."/>
            <person name="Beyhan S."/>
            <person name="Sundermann A.J."/>
            <person name="Mounaud S."/>
            <person name="Pasculle A.W."/>
            <person name="Nierman W.C."/>
            <person name="Driscoll E."/>
            <person name="Cumbie R."/>
            <person name="Clancy C.J."/>
            <person name="Dupont C.L."/>
        </authorList>
    </citation>
    <scope>NUCLEOTIDE SEQUENCE</scope>
    <source>
        <strain evidence="1">GL16</strain>
    </source>
</reference>
<proteinExistence type="predicted"/>